<evidence type="ECO:0000256" key="6">
    <source>
        <dbReference type="ARBA" id="ARBA00016919"/>
    </source>
</evidence>
<evidence type="ECO:0000313" key="16">
    <source>
        <dbReference type="Proteomes" id="UP000576480"/>
    </source>
</evidence>
<dbReference type="PANTHER" id="PTHR20941">
    <property type="entry name" value="FOLATE SYNTHESIS PROTEINS"/>
    <property type="match status" value="1"/>
</dbReference>
<dbReference type="UniPathway" id="UPA00077">
    <property type="reaction ID" value="UER00156"/>
</dbReference>
<dbReference type="PANTHER" id="PTHR20941:SF1">
    <property type="entry name" value="FOLIC ACID SYNTHESIS PROTEIN FOL1"/>
    <property type="match status" value="1"/>
</dbReference>
<reference evidence="16 17" key="1">
    <citation type="journal article" date="2020" name="Front. Microbiol.">
        <title>Single-cell genomics of novel Actinobacteria with the Wood-Ljungdahl pathway discovered in a serpentinizing system.</title>
        <authorList>
            <person name="Merino N."/>
            <person name="Kawai M."/>
            <person name="Boyd E.S."/>
            <person name="Colman D.R."/>
            <person name="McGlynn S.E."/>
            <person name="Nealson K.H."/>
            <person name="Kurokawa K."/>
            <person name="Hongoh Y."/>
        </authorList>
    </citation>
    <scope>NUCLEOTIDE SEQUENCE [LARGE SCALE GENOMIC DNA]</scope>
    <source>
        <strain evidence="14 17">S33</strain>
        <strain evidence="15 16">S43</strain>
    </source>
</reference>
<comment type="similarity">
    <text evidence="4 12">Belongs to the DHPS family.</text>
</comment>
<name>A0A6V8P4X0_9ACTN</name>
<dbReference type="Gene3D" id="3.20.20.20">
    <property type="entry name" value="Dihydropteroate synthase-like"/>
    <property type="match status" value="1"/>
</dbReference>
<evidence type="ECO:0000256" key="5">
    <source>
        <dbReference type="ARBA" id="ARBA00012458"/>
    </source>
</evidence>
<sequence length="307" mass="33505">MAIKNFEGGNKISELLLPYGRGLLGGEVKAGKHTLDLSRRTHLMGILNVTPDSFSDGGKYLDSQRAVAHAMRMAEEGADIIDVGGESSRPGSLPVSAEEELRRVIPVVEGLAGKIDLPISIDTYKSEVAERALQAGAAMINDISACRMDQRMVEVAAKYQCPVVLMHMKGTPRDMQLNPYYDSVVEEIYQFFLERVKYLSCMGILRENMIIDPGIGFGKTVEHNLTILRHLSSFRSLGLPILIGTSRKFFIGAVLSAGVEERLEGTAATVALAISQGADIVRVHDVREMKKVAVITDAIVRGYNAKT</sequence>
<dbReference type="GO" id="GO:0046872">
    <property type="term" value="F:metal ion binding"/>
    <property type="evidence" value="ECO:0007669"/>
    <property type="project" value="UniProtKB-KW"/>
</dbReference>
<evidence type="ECO:0000256" key="7">
    <source>
        <dbReference type="ARBA" id="ARBA00022679"/>
    </source>
</evidence>
<keyword evidence="10 12" id="KW-0289">Folate biosynthesis</keyword>
<keyword evidence="9 12" id="KW-0460">Magnesium</keyword>
<dbReference type="GO" id="GO:0046654">
    <property type="term" value="P:tetrahydrofolate biosynthetic process"/>
    <property type="evidence" value="ECO:0007669"/>
    <property type="project" value="UniProtKB-UniPathway"/>
</dbReference>
<evidence type="ECO:0000256" key="11">
    <source>
        <dbReference type="ARBA" id="ARBA00030193"/>
    </source>
</evidence>
<dbReference type="Pfam" id="PF00809">
    <property type="entry name" value="Pterin_bind"/>
    <property type="match status" value="1"/>
</dbReference>
<evidence type="ECO:0000256" key="2">
    <source>
        <dbReference type="ARBA" id="ARBA00001946"/>
    </source>
</evidence>
<evidence type="ECO:0000259" key="13">
    <source>
        <dbReference type="PROSITE" id="PS50972"/>
    </source>
</evidence>
<evidence type="ECO:0000256" key="1">
    <source>
        <dbReference type="ARBA" id="ARBA00000012"/>
    </source>
</evidence>
<dbReference type="InterPro" id="IPR045031">
    <property type="entry name" value="DHP_synth-like"/>
</dbReference>
<dbReference type="RefSeq" id="WP_258188349.1">
    <property type="nucleotide sequence ID" value="NZ_BLRY01000032.1"/>
</dbReference>
<evidence type="ECO:0000313" key="15">
    <source>
        <dbReference type="EMBL" id="GFP35098.1"/>
    </source>
</evidence>
<accession>A0A6V8P4X0</accession>
<dbReference type="EC" id="2.5.1.15" evidence="5 12"/>
<evidence type="ECO:0000256" key="9">
    <source>
        <dbReference type="ARBA" id="ARBA00022842"/>
    </source>
</evidence>
<evidence type="ECO:0000256" key="10">
    <source>
        <dbReference type="ARBA" id="ARBA00022909"/>
    </source>
</evidence>
<comment type="pathway">
    <text evidence="3 12">Cofactor biosynthesis; tetrahydrofolate biosynthesis; 7,8-dihydrofolate from 2-amino-4-hydroxy-6-hydroxymethyl-7,8-dihydropteridine diphosphate and 4-aminobenzoate: step 1/2.</text>
</comment>
<feature type="domain" description="Pterin-binding" evidence="13">
    <location>
        <begin position="41"/>
        <end position="294"/>
    </location>
</feature>
<dbReference type="GO" id="GO:0046656">
    <property type="term" value="P:folic acid biosynthetic process"/>
    <property type="evidence" value="ECO:0007669"/>
    <property type="project" value="UniProtKB-KW"/>
</dbReference>
<dbReference type="PROSITE" id="PS00792">
    <property type="entry name" value="DHPS_1"/>
    <property type="match status" value="1"/>
</dbReference>
<evidence type="ECO:0000256" key="12">
    <source>
        <dbReference type="RuleBase" id="RU361205"/>
    </source>
</evidence>
<dbReference type="Proteomes" id="UP000576480">
    <property type="component" value="Unassembled WGS sequence"/>
</dbReference>
<dbReference type="Proteomes" id="UP000591948">
    <property type="component" value="Unassembled WGS sequence"/>
</dbReference>
<evidence type="ECO:0000313" key="17">
    <source>
        <dbReference type="Proteomes" id="UP000591948"/>
    </source>
</evidence>
<comment type="cofactor">
    <cofactor evidence="2 12">
        <name>Mg(2+)</name>
        <dbReference type="ChEBI" id="CHEBI:18420"/>
    </cofactor>
</comment>
<proteinExistence type="inferred from homology"/>
<dbReference type="GO" id="GO:0004156">
    <property type="term" value="F:dihydropteroate synthase activity"/>
    <property type="evidence" value="ECO:0007669"/>
    <property type="project" value="UniProtKB-EC"/>
</dbReference>
<dbReference type="SUPFAM" id="SSF51717">
    <property type="entry name" value="Dihydropteroate synthetase-like"/>
    <property type="match status" value="1"/>
</dbReference>
<dbReference type="NCBIfam" id="TIGR01496">
    <property type="entry name" value="DHPS"/>
    <property type="match status" value="1"/>
</dbReference>
<keyword evidence="17" id="KW-1185">Reference proteome</keyword>
<gene>
    <name evidence="14" type="ORF">HKBW3S33_00800</name>
    <name evidence="15" type="ORF">HKBW3S43_00890</name>
</gene>
<organism evidence="14 17">
    <name type="scientific">Candidatus Hakubella thermalkaliphila</name>
    <dbReference type="NCBI Taxonomy" id="2754717"/>
    <lineage>
        <taxon>Bacteria</taxon>
        <taxon>Bacillati</taxon>
        <taxon>Actinomycetota</taxon>
        <taxon>Actinomycetota incertae sedis</taxon>
        <taxon>Candidatus Hakubellales</taxon>
        <taxon>Candidatus Hakubellaceae</taxon>
        <taxon>Candidatus Hakubella</taxon>
    </lineage>
</organism>
<comment type="caution">
    <text evidence="14">The sequence shown here is derived from an EMBL/GenBank/DDBJ whole genome shotgun (WGS) entry which is preliminary data.</text>
</comment>
<protein>
    <recommendedName>
        <fullName evidence="6 12">Dihydropteroate synthase</fullName>
        <shortName evidence="12">DHPS</shortName>
        <ecNumber evidence="5 12">2.5.1.15</ecNumber>
    </recommendedName>
    <alternativeName>
        <fullName evidence="11 12">Dihydropteroate pyrophosphorylase</fullName>
    </alternativeName>
</protein>
<dbReference type="PROSITE" id="PS00793">
    <property type="entry name" value="DHPS_2"/>
    <property type="match status" value="1"/>
</dbReference>
<evidence type="ECO:0000256" key="3">
    <source>
        <dbReference type="ARBA" id="ARBA00004763"/>
    </source>
</evidence>
<dbReference type="GO" id="GO:0005829">
    <property type="term" value="C:cytosol"/>
    <property type="evidence" value="ECO:0007669"/>
    <property type="project" value="TreeGrafter"/>
</dbReference>
<comment type="catalytic activity">
    <reaction evidence="1">
        <text>(7,8-dihydropterin-6-yl)methyl diphosphate + 4-aminobenzoate = 7,8-dihydropteroate + diphosphate</text>
        <dbReference type="Rhea" id="RHEA:19949"/>
        <dbReference type="ChEBI" id="CHEBI:17836"/>
        <dbReference type="ChEBI" id="CHEBI:17839"/>
        <dbReference type="ChEBI" id="CHEBI:33019"/>
        <dbReference type="ChEBI" id="CHEBI:72950"/>
        <dbReference type="EC" id="2.5.1.15"/>
    </reaction>
</comment>
<dbReference type="PROSITE" id="PS50972">
    <property type="entry name" value="PTERIN_BINDING"/>
    <property type="match status" value="1"/>
</dbReference>
<dbReference type="CDD" id="cd00739">
    <property type="entry name" value="DHPS"/>
    <property type="match status" value="1"/>
</dbReference>
<evidence type="ECO:0000313" key="14">
    <source>
        <dbReference type="EMBL" id="GFP27387.1"/>
    </source>
</evidence>
<dbReference type="InterPro" id="IPR006390">
    <property type="entry name" value="DHP_synth_dom"/>
</dbReference>
<keyword evidence="7 12" id="KW-0808">Transferase</keyword>
<dbReference type="EMBL" id="BLSB01000050">
    <property type="protein sequence ID" value="GFP35098.1"/>
    <property type="molecule type" value="Genomic_DNA"/>
</dbReference>
<dbReference type="AlphaFoldDB" id="A0A6V8P4X0"/>
<dbReference type="InterPro" id="IPR011005">
    <property type="entry name" value="Dihydropteroate_synth-like_sf"/>
</dbReference>
<evidence type="ECO:0000256" key="4">
    <source>
        <dbReference type="ARBA" id="ARBA00009503"/>
    </source>
</evidence>
<dbReference type="EMBL" id="BLRY01000032">
    <property type="protein sequence ID" value="GFP27387.1"/>
    <property type="molecule type" value="Genomic_DNA"/>
</dbReference>
<comment type="function">
    <text evidence="12">Catalyzes the condensation of para-aminobenzoate (pABA) with 6-hydroxymethyl-7,8-dihydropterin diphosphate (DHPt-PP) to form 7,8-dihydropteroate (H2Pte), the immediate precursor of folate derivatives.</text>
</comment>
<dbReference type="InterPro" id="IPR000489">
    <property type="entry name" value="Pterin-binding_dom"/>
</dbReference>
<dbReference type="FunFam" id="3.20.20.20:FF:000006">
    <property type="entry name" value="Dihydropteroate synthase"/>
    <property type="match status" value="1"/>
</dbReference>
<keyword evidence="8 12" id="KW-0479">Metal-binding</keyword>
<evidence type="ECO:0000256" key="8">
    <source>
        <dbReference type="ARBA" id="ARBA00022723"/>
    </source>
</evidence>